<dbReference type="PANTHER" id="PTHR24304:SF2">
    <property type="entry name" value="24-HYDROXYCHOLESTEROL 7-ALPHA-HYDROXYLASE"/>
    <property type="match status" value="1"/>
</dbReference>
<evidence type="ECO:0000256" key="7">
    <source>
        <dbReference type="SAM" id="SignalP"/>
    </source>
</evidence>
<dbReference type="PANTHER" id="PTHR24304">
    <property type="entry name" value="CYTOCHROME P450 FAMILY 7"/>
    <property type="match status" value="1"/>
</dbReference>
<keyword evidence="5 6" id="KW-0408">Iron</keyword>
<keyword evidence="4 6" id="KW-0479">Metal-binding</keyword>
<comment type="caution">
    <text evidence="8">The sequence shown here is derived from an EMBL/GenBank/DDBJ whole genome shotgun (WGS) entry which is preliminary data.</text>
</comment>
<keyword evidence="9" id="KW-1185">Reference proteome</keyword>
<evidence type="ECO:0000313" key="8">
    <source>
        <dbReference type="EMBL" id="KAJ3478550.1"/>
    </source>
</evidence>
<dbReference type="Pfam" id="PF00067">
    <property type="entry name" value="p450"/>
    <property type="match status" value="2"/>
</dbReference>
<comment type="similarity">
    <text evidence="2">Belongs to the cytochrome P450 family.</text>
</comment>
<evidence type="ECO:0000256" key="3">
    <source>
        <dbReference type="ARBA" id="ARBA00022617"/>
    </source>
</evidence>
<dbReference type="Gene3D" id="1.10.630.10">
    <property type="entry name" value="Cytochrome P450"/>
    <property type="match status" value="1"/>
</dbReference>
<dbReference type="AlphaFoldDB" id="A0AAD5UWP2"/>
<evidence type="ECO:0000256" key="2">
    <source>
        <dbReference type="ARBA" id="ARBA00010617"/>
    </source>
</evidence>
<dbReference type="SUPFAM" id="SSF48264">
    <property type="entry name" value="Cytochrome P450"/>
    <property type="match status" value="1"/>
</dbReference>
<keyword evidence="3 6" id="KW-0349">Heme</keyword>
<dbReference type="InterPro" id="IPR002403">
    <property type="entry name" value="Cyt_P450_E_grp-IV"/>
</dbReference>
<dbReference type="EMBL" id="JANAWD010000502">
    <property type="protein sequence ID" value="KAJ3478550.1"/>
    <property type="molecule type" value="Genomic_DNA"/>
</dbReference>
<feature type="chain" id="PRO_5042167358" description="Cytochrome P450" evidence="7">
    <location>
        <begin position="19"/>
        <end position="479"/>
    </location>
</feature>
<feature type="signal peptide" evidence="7">
    <location>
        <begin position="1"/>
        <end position="18"/>
    </location>
</feature>
<evidence type="ECO:0000256" key="5">
    <source>
        <dbReference type="ARBA" id="ARBA00023004"/>
    </source>
</evidence>
<evidence type="ECO:0008006" key="10">
    <source>
        <dbReference type="Google" id="ProtNLM"/>
    </source>
</evidence>
<dbReference type="GO" id="GO:0005506">
    <property type="term" value="F:iron ion binding"/>
    <property type="evidence" value="ECO:0007669"/>
    <property type="project" value="InterPro"/>
</dbReference>
<reference evidence="8" key="1">
    <citation type="submission" date="2022-07" db="EMBL/GenBank/DDBJ databases">
        <title>Genome Sequence of Physisporinus lineatus.</title>
        <authorList>
            <person name="Buettner E."/>
        </authorList>
    </citation>
    <scope>NUCLEOTIDE SEQUENCE</scope>
    <source>
        <strain evidence="8">VT162</strain>
    </source>
</reference>
<feature type="binding site" description="axial binding residue" evidence="6">
    <location>
        <position position="407"/>
    </location>
    <ligand>
        <name>heme</name>
        <dbReference type="ChEBI" id="CHEBI:30413"/>
    </ligand>
    <ligandPart>
        <name>Fe</name>
        <dbReference type="ChEBI" id="CHEBI:18248"/>
    </ligandPart>
</feature>
<sequence length="479" mass="54046">MYEDIIIALCALLAFVLALRGSRTKYEEGVPVVPALLPWLGNAVWYGTNPVKYLKQCQERYGHAFRLLLAGNRYLVVSDALGVHSLLRDKQKAFTTFPVHRLMTKTVGRVTQDFDVVQIMMERLFPIINKECSPEHLDRLAFSFNGELSRQFGAVDDQVRALPTSLVTPLSSFITKHLYCAASKTVFGPLFPFETFADFEYLEKNITSLLSLSHLLYTTRAWHDGQLHGASEMATAMMSAMKDTQLSKSDVDGTLLTFMWGLHSNTFRIAYWFLAFLLNDREIFDRVKEEIDTELRDHYGGDLNRAVSSPSSSLDKHFPLISSGIKETMRLVVLLNSLREADTDTEIRTSAGPLQIRKGDILMPNVNAVHMDDNTYEDAKTFRLDRFVGDEKSKQTHLGFGGGTHLCKGRFFAVHVIKMLTIHCVRLWDLQLTDASGKPIVGNLPPPDPRSSGFLMPSVEVYLHIRPRDAPSNNRTVLN</sequence>
<dbReference type="InterPro" id="IPR050529">
    <property type="entry name" value="CYP450_sterol_14alpha_dmase"/>
</dbReference>
<dbReference type="PRINTS" id="PR00465">
    <property type="entry name" value="EP450IV"/>
</dbReference>
<dbReference type="InterPro" id="IPR001128">
    <property type="entry name" value="Cyt_P450"/>
</dbReference>
<name>A0AAD5UWP2_9APHY</name>
<dbReference type="GO" id="GO:0008395">
    <property type="term" value="F:steroid hydroxylase activity"/>
    <property type="evidence" value="ECO:0007669"/>
    <property type="project" value="TreeGrafter"/>
</dbReference>
<accession>A0AAD5UWP2</accession>
<evidence type="ECO:0000256" key="6">
    <source>
        <dbReference type="PIRSR" id="PIRSR602403-1"/>
    </source>
</evidence>
<dbReference type="Proteomes" id="UP001212997">
    <property type="component" value="Unassembled WGS sequence"/>
</dbReference>
<evidence type="ECO:0000256" key="4">
    <source>
        <dbReference type="ARBA" id="ARBA00022723"/>
    </source>
</evidence>
<gene>
    <name evidence="8" type="ORF">NLI96_g9675</name>
</gene>
<dbReference type="GO" id="GO:0020037">
    <property type="term" value="F:heme binding"/>
    <property type="evidence" value="ECO:0007669"/>
    <property type="project" value="InterPro"/>
</dbReference>
<keyword evidence="7" id="KW-0732">Signal</keyword>
<evidence type="ECO:0000313" key="9">
    <source>
        <dbReference type="Proteomes" id="UP001212997"/>
    </source>
</evidence>
<dbReference type="InterPro" id="IPR036396">
    <property type="entry name" value="Cyt_P450_sf"/>
</dbReference>
<protein>
    <recommendedName>
        <fullName evidence="10">Cytochrome P450</fullName>
    </recommendedName>
</protein>
<proteinExistence type="inferred from homology"/>
<evidence type="ECO:0000256" key="1">
    <source>
        <dbReference type="ARBA" id="ARBA00001971"/>
    </source>
</evidence>
<comment type="cofactor">
    <cofactor evidence="1 6">
        <name>heme</name>
        <dbReference type="ChEBI" id="CHEBI:30413"/>
    </cofactor>
</comment>
<organism evidence="8 9">
    <name type="scientific">Meripilus lineatus</name>
    <dbReference type="NCBI Taxonomy" id="2056292"/>
    <lineage>
        <taxon>Eukaryota</taxon>
        <taxon>Fungi</taxon>
        <taxon>Dikarya</taxon>
        <taxon>Basidiomycota</taxon>
        <taxon>Agaricomycotina</taxon>
        <taxon>Agaricomycetes</taxon>
        <taxon>Polyporales</taxon>
        <taxon>Meripilaceae</taxon>
        <taxon>Meripilus</taxon>
    </lineage>
</organism>
<dbReference type="GO" id="GO:0016705">
    <property type="term" value="F:oxidoreductase activity, acting on paired donors, with incorporation or reduction of molecular oxygen"/>
    <property type="evidence" value="ECO:0007669"/>
    <property type="project" value="InterPro"/>
</dbReference>